<evidence type="ECO:0000256" key="8">
    <source>
        <dbReference type="SAM" id="Phobius"/>
    </source>
</evidence>
<dbReference type="InterPro" id="IPR020846">
    <property type="entry name" value="MFS_dom"/>
</dbReference>
<gene>
    <name evidence="10" type="primary">qa-y-2</name>
    <name evidence="10" type="ORF">CGGC5_v011720</name>
</gene>
<dbReference type="PANTHER" id="PTHR48022">
    <property type="entry name" value="PLASTIDIC GLUCOSE TRANSPORTER 4"/>
    <property type="match status" value="1"/>
</dbReference>
<keyword evidence="5 8" id="KW-1133">Transmembrane helix</keyword>
<reference evidence="10 11" key="1">
    <citation type="submission" date="2012-08" db="EMBL/GenBank/DDBJ databases">
        <authorList>
            <person name="Gan P.H.P."/>
            <person name="Ikeda K."/>
            <person name="Irieda H."/>
            <person name="Narusaka M."/>
            <person name="O'Connell R.J."/>
            <person name="Narusaka Y."/>
            <person name="Takano Y."/>
            <person name="Kubo Y."/>
            <person name="Shirasu K."/>
        </authorList>
    </citation>
    <scope>NUCLEOTIDE SEQUENCE [LARGE SCALE GENOMIC DNA]</scope>
    <source>
        <strain evidence="10 11">Nara gc5</strain>
    </source>
</reference>
<sequence>MPIIDRKVYEQTPKEVISWKIVAYCTILSFTGALHGPYDGSRRLVGELTDIIFVLGFNTANISGALAMKPFKSHFDFQDMNTADLANWNGWITSVLILGSCLGSLTCAPFIERLGRRFSLVIFTILFVASAVLMTANPGGSGGRIEFIVGRALSGYGSGAASVVGPGYIAEIAPQSIRGGLTALYNANTMLSVGLAYWINFGSLQHISSTQNAQWQMPMAVQALPGVILLIGLLFMPESPRWLLNHGKVEKAQSVLETLRSLPRDHPFVRQEFDQIQRGLEDQPVAPGLKGLFQGICSENIRKRLFMVMFIQVGFQFSGGNIITYYNTSILSSIGLTAPSVNYLFSGIYGLVKFIAVLLYCLFFIDRFGRRMGLFIGSGLIIGSLTYITVYLAVANPSGANGTGPAGWVAVVCIYIFALGYAISWGTIPWIINAEVFPTKVRGSCMAICITWQYLVNFALSRAQPNMVIAMHSWGPFLLFTLFTTISTTYCYFAYPETKGMSMEKMDQLFQMPWYKVGKSSLAIVNSQNAQSGGSDEEKVMVVTAEDAHEHEHSVKQTRKD</sequence>
<dbReference type="AlphaFoldDB" id="A0A7J6ISN7"/>
<feature type="transmembrane region" description="Helical" evidence="8">
    <location>
        <begin position="444"/>
        <end position="461"/>
    </location>
</feature>
<feature type="transmembrane region" description="Helical" evidence="8">
    <location>
        <begin position="148"/>
        <end position="169"/>
    </location>
</feature>
<evidence type="ECO:0000313" key="10">
    <source>
        <dbReference type="EMBL" id="KAF4479944.1"/>
    </source>
</evidence>
<feature type="transmembrane region" description="Helical" evidence="8">
    <location>
        <begin position="372"/>
        <end position="394"/>
    </location>
</feature>
<dbReference type="InterPro" id="IPR003663">
    <property type="entry name" value="Sugar/inositol_transpt"/>
</dbReference>
<dbReference type="Pfam" id="PF00083">
    <property type="entry name" value="Sugar_tr"/>
    <property type="match status" value="1"/>
</dbReference>
<feature type="transmembrane region" description="Helical" evidence="8">
    <location>
        <begin position="473"/>
        <end position="495"/>
    </location>
</feature>
<proteinExistence type="inferred from homology"/>
<evidence type="ECO:0000256" key="2">
    <source>
        <dbReference type="ARBA" id="ARBA00010992"/>
    </source>
</evidence>
<dbReference type="PRINTS" id="PR00171">
    <property type="entry name" value="SUGRTRNSPORT"/>
</dbReference>
<evidence type="ECO:0000259" key="9">
    <source>
        <dbReference type="PROSITE" id="PS50850"/>
    </source>
</evidence>
<evidence type="ECO:0000256" key="5">
    <source>
        <dbReference type="ARBA" id="ARBA00022989"/>
    </source>
</evidence>
<protein>
    <submittedName>
        <fullName evidence="10">Quinate permease</fullName>
    </submittedName>
</protein>
<evidence type="ECO:0000256" key="6">
    <source>
        <dbReference type="ARBA" id="ARBA00023136"/>
    </source>
</evidence>
<accession>A0A7J6ISN7</accession>
<comment type="similarity">
    <text evidence="2 7">Belongs to the major facilitator superfamily. Sugar transporter (TC 2.A.1.1) family.</text>
</comment>
<dbReference type="NCBIfam" id="TIGR00879">
    <property type="entry name" value="SP"/>
    <property type="match status" value="1"/>
</dbReference>
<dbReference type="Proteomes" id="UP000011096">
    <property type="component" value="Unassembled WGS sequence"/>
</dbReference>
<comment type="caution">
    <text evidence="10">The sequence shown here is derived from an EMBL/GenBank/DDBJ whole genome shotgun (WGS) entry which is preliminary data.</text>
</comment>
<dbReference type="EMBL" id="ANPB02000007">
    <property type="protein sequence ID" value="KAF4479944.1"/>
    <property type="molecule type" value="Genomic_DNA"/>
</dbReference>
<organism evidence="10 11">
    <name type="scientific">Colletotrichum fructicola (strain Nara gc5)</name>
    <name type="common">Anthracnose fungus</name>
    <name type="synonym">Colletotrichum gloeosporioides (strain Nara gc5)</name>
    <dbReference type="NCBI Taxonomy" id="1213859"/>
    <lineage>
        <taxon>Eukaryota</taxon>
        <taxon>Fungi</taxon>
        <taxon>Dikarya</taxon>
        <taxon>Ascomycota</taxon>
        <taxon>Pezizomycotina</taxon>
        <taxon>Sordariomycetes</taxon>
        <taxon>Hypocreomycetidae</taxon>
        <taxon>Glomerellales</taxon>
        <taxon>Glomerellaceae</taxon>
        <taxon>Colletotrichum</taxon>
        <taxon>Colletotrichum gloeosporioides species complex</taxon>
    </lineage>
</organism>
<evidence type="ECO:0000256" key="4">
    <source>
        <dbReference type="ARBA" id="ARBA00022692"/>
    </source>
</evidence>
<dbReference type="InterPro" id="IPR005828">
    <property type="entry name" value="MFS_sugar_transport-like"/>
</dbReference>
<dbReference type="RefSeq" id="XP_066008064.1">
    <property type="nucleotide sequence ID" value="XM_066152573.1"/>
</dbReference>
<feature type="transmembrane region" description="Helical" evidence="8">
    <location>
        <begin position="88"/>
        <end position="111"/>
    </location>
</feature>
<feature type="domain" description="Major facilitator superfamily (MFS) profile" evidence="9">
    <location>
        <begin position="44"/>
        <end position="499"/>
    </location>
</feature>
<dbReference type="Gene3D" id="1.20.1250.20">
    <property type="entry name" value="MFS general substrate transporter like domains"/>
    <property type="match status" value="1"/>
</dbReference>
<keyword evidence="11" id="KW-1185">Reference proteome</keyword>
<feature type="transmembrane region" description="Helical" evidence="8">
    <location>
        <begin position="406"/>
        <end position="432"/>
    </location>
</feature>
<feature type="transmembrane region" description="Helical" evidence="8">
    <location>
        <begin position="181"/>
        <end position="199"/>
    </location>
</feature>
<feature type="transmembrane region" description="Helical" evidence="8">
    <location>
        <begin position="48"/>
        <end position="68"/>
    </location>
</feature>
<dbReference type="GO" id="GO:0005351">
    <property type="term" value="F:carbohydrate:proton symporter activity"/>
    <property type="evidence" value="ECO:0007669"/>
    <property type="project" value="TreeGrafter"/>
</dbReference>
<dbReference type="GO" id="GO:0016020">
    <property type="term" value="C:membrane"/>
    <property type="evidence" value="ECO:0007669"/>
    <property type="project" value="UniProtKB-SubCell"/>
</dbReference>
<evidence type="ECO:0000256" key="7">
    <source>
        <dbReference type="RuleBase" id="RU003346"/>
    </source>
</evidence>
<evidence type="ECO:0000313" key="11">
    <source>
        <dbReference type="Proteomes" id="UP000011096"/>
    </source>
</evidence>
<reference evidence="10 11" key="2">
    <citation type="submission" date="2020-04" db="EMBL/GenBank/DDBJ databases">
        <title>Genome sequencing and assembly of multiple isolates from the Colletotrichum gloeosporioides species complex.</title>
        <authorList>
            <person name="Gan P."/>
            <person name="Shirasu K."/>
        </authorList>
    </citation>
    <scope>NUCLEOTIDE SEQUENCE [LARGE SCALE GENOMIC DNA]</scope>
    <source>
        <strain evidence="10 11">Nara gc5</strain>
    </source>
</reference>
<keyword evidence="4 8" id="KW-0812">Transmembrane</keyword>
<comment type="subcellular location">
    <subcellularLocation>
        <location evidence="1">Membrane</location>
        <topology evidence="1">Multi-pass membrane protein</topology>
    </subcellularLocation>
</comment>
<feature type="transmembrane region" description="Helical" evidence="8">
    <location>
        <begin position="343"/>
        <end position="365"/>
    </location>
</feature>
<keyword evidence="3 7" id="KW-0813">Transport</keyword>
<keyword evidence="6 8" id="KW-0472">Membrane</keyword>
<dbReference type="InterPro" id="IPR036259">
    <property type="entry name" value="MFS_trans_sf"/>
</dbReference>
<feature type="transmembrane region" description="Helical" evidence="8">
    <location>
        <begin position="219"/>
        <end position="236"/>
    </location>
</feature>
<dbReference type="InterPro" id="IPR050360">
    <property type="entry name" value="MFS_Sugar_Transporters"/>
</dbReference>
<dbReference type="OrthoDB" id="5296287at2759"/>
<feature type="transmembrane region" description="Helical" evidence="8">
    <location>
        <begin position="305"/>
        <end position="323"/>
    </location>
</feature>
<feature type="transmembrane region" description="Helical" evidence="8">
    <location>
        <begin position="118"/>
        <end position="136"/>
    </location>
</feature>
<name>A0A7J6ISN7_COLFN</name>
<dbReference type="FunFam" id="1.20.1250.20:FF:000134">
    <property type="entry name" value="MFS sugar transporter protein"/>
    <property type="match status" value="1"/>
</dbReference>
<dbReference type="PANTHER" id="PTHR48022:SF23">
    <property type="entry name" value="MAJOR FACILITATOR SUPERFAMILY (MFS) PROFILE DOMAIN-CONTAINING PROTEIN"/>
    <property type="match status" value="1"/>
</dbReference>
<feature type="transmembrane region" description="Helical" evidence="8">
    <location>
        <begin position="16"/>
        <end position="36"/>
    </location>
</feature>
<dbReference type="InParanoid" id="A0A7J6ISN7"/>
<dbReference type="GeneID" id="43607833"/>
<evidence type="ECO:0000256" key="3">
    <source>
        <dbReference type="ARBA" id="ARBA00022448"/>
    </source>
</evidence>
<dbReference type="SUPFAM" id="SSF103473">
    <property type="entry name" value="MFS general substrate transporter"/>
    <property type="match status" value="1"/>
</dbReference>
<evidence type="ECO:0000256" key="1">
    <source>
        <dbReference type="ARBA" id="ARBA00004141"/>
    </source>
</evidence>
<dbReference type="PROSITE" id="PS50850">
    <property type="entry name" value="MFS"/>
    <property type="match status" value="1"/>
</dbReference>